<organism evidence="2 3">
    <name type="scientific">Gordonia phage GTE7</name>
    <dbReference type="NCBI Taxonomy" id="1100814"/>
    <lineage>
        <taxon>Viruses</taxon>
        <taxon>Duplodnaviria</taxon>
        <taxon>Heunggongvirae</taxon>
        <taxon>Uroviricota</taxon>
        <taxon>Caudoviricetes</taxon>
        <taxon>Getseptimavirus</taxon>
        <taxon>Getseptimavirus GTE7</taxon>
    </lineage>
</organism>
<keyword evidence="3" id="KW-1185">Reference proteome</keyword>
<name>G8FS90_9CAUD</name>
<proteinExistence type="predicted"/>
<evidence type="ECO:0000256" key="1">
    <source>
        <dbReference type="SAM" id="MobiDB-lite"/>
    </source>
</evidence>
<sequence length="86" mass="9656">MNEIEKLLADLVARVDAELEDQTIPSHLHGRPSGYNKGCKGPLCTKSNRDRVRLPGTASRTPIEDMYLSQRLAEHKESLKKKDKVA</sequence>
<dbReference type="GeneID" id="11447673"/>
<evidence type="ECO:0000313" key="2">
    <source>
        <dbReference type="EMBL" id="AER26640.1"/>
    </source>
</evidence>
<reference evidence="2 3" key="1">
    <citation type="journal article" date="2011" name="Appl. Environ. Microbiol.">
        <title>Prevention of Gordonia and Nocardia Stabilized Foam Formation by Using Bacteriophage GTE7.</title>
        <authorList>
            <person name="Petrovski S."/>
            <person name="Seviour R.J."/>
            <person name="Tillett D."/>
        </authorList>
    </citation>
    <scope>NUCLEOTIDE SEQUENCE [LARGE SCALE GENOMIC DNA]</scope>
</reference>
<dbReference type="RefSeq" id="YP_004934798.1">
    <property type="nucleotide sequence ID" value="NC_016166.1"/>
</dbReference>
<accession>G8FS90</accession>
<evidence type="ECO:0000313" key="3">
    <source>
        <dbReference type="Proteomes" id="UP000005878"/>
    </source>
</evidence>
<dbReference type="KEGG" id="vg:11447673"/>
<dbReference type="Proteomes" id="UP000005878">
    <property type="component" value="Segment"/>
</dbReference>
<feature type="region of interest" description="Disordered" evidence="1">
    <location>
        <begin position="24"/>
        <end position="56"/>
    </location>
</feature>
<protein>
    <submittedName>
        <fullName evidence="2">Uncharacterized protein</fullName>
    </submittedName>
</protein>
<dbReference type="EMBL" id="JN035618">
    <property type="protein sequence ID" value="AER26640.1"/>
    <property type="molecule type" value="Genomic_DNA"/>
</dbReference>